<dbReference type="PANTHER" id="PTHR30505">
    <property type="entry name" value="FRUCTOSE-LIKE PERMEASE"/>
    <property type="match status" value="1"/>
</dbReference>
<name>A0A6G3XSA3_9ACTN</name>
<evidence type="ECO:0000256" key="4">
    <source>
        <dbReference type="SAM" id="Phobius"/>
    </source>
</evidence>
<feature type="non-terminal residue" evidence="5">
    <location>
        <position position="1"/>
    </location>
</feature>
<evidence type="ECO:0000313" key="5">
    <source>
        <dbReference type="EMBL" id="NEE20534.1"/>
    </source>
</evidence>
<dbReference type="GO" id="GO:0090563">
    <property type="term" value="F:protein-phosphocysteine-sugar phosphotransferase activity"/>
    <property type="evidence" value="ECO:0007669"/>
    <property type="project" value="TreeGrafter"/>
</dbReference>
<proteinExistence type="predicted"/>
<protein>
    <submittedName>
        <fullName evidence="5">PTS lactose transporter subunit IIC</fullName>
    </submittedName>
</protein>
<dbReference type="AlphaFoldDB" id="A0A6G3XSA3"/>
<gene>
    <name evidence="5" type="ORF">G3M58_80495</name>
</gene>
<evidence type="ECO:0000256" key="1">
    <source>
        <dbReference type="ARBA" id="ARBA00022448"/>
    </source>
</evidence>
<organism evidence="5">
    <name type="scientific">Streptomyces sp. SID7499</name>
    <dbReference type="NCBI Taxonomy" id="2706086"/>
    <lineage>
        <taxon>Bacteria</taxon>
        <taxon>Bacillati</taxon>
        <taxon>Actinomycetota</taxon>
        <taxon>Actinomycetes</taxon>
        <taxon>Kitasatosporales</taxon>
        <taxon>Streptomycetaceae</taxon>
        <taxon>Streptomyces</taxon>
    </lineage>
</organism>
<keyword evidence="3" id="KW-0598">Phosphotransferase system</keyword>
<accession>A0A6G3XSA3</accession>
<keyword evidence="2" id="KW-0762">Sugar transport</keyword>
<evidence type="ECO:0000256" key="2">
    <source>
        <dbReference type="ARBA" id="ARBA00022597"/>
    </source>
</evidence>
<reference evidence="5" key="1">
    <citation type="submission" date="2020-01" db="EMBL/GenBank/DDBJ databases">
        <title>Insect and environment-associated Actinomycetes.</title>
        <authorList>
            <person name="Currrie C."/>
            <person name="Chevrette M."/>
            <person name="Carlson C."/>
            <person name="Stubbendieck R."/>
            <person name="Wendt-Pienkowski E."/>
        </authorList>
    </citation>
    <scope>NUCLEOTIDE SEQUENCE</scope>
    <source>
        <strain evidence="5">SID7499</strain>
    </source>
</reference>
<keyword evidence="4" id="KW-0472">Membrane</keyword>
<feature type="transmembrane region" description="Helical" evidence="4">
    <location>
        <begin position="29"/>
        <end position="49"/>
    </location>
</feature>
<keyword evidence="4" id="KW-0812">Transmembrane</keyword>
<keyword evidence="4" id="KW-1133">Transmembrane helix</keyword>
<dbReference type="GO" id="GO:0005886">
    <property type="term" value="C:plasma membrane"/>
    <property type="evidence" value="ECO:0007669"/>
    <property type="project" value="TreeGrafter"/>
</dbReference>
<comment type="caution">
    <text evidence="5">The sequence shown here is derived from an EMBL/GenBank/DDBJ whole genome shotgun (WGS) entry which is preliminary data.</text>
</comment>
<sequence>TGALSMAFGATLRAPHGGVFVVPLIGEPFLYLLAIAAGTLVATALVVLLKGARRMAPEAAGDAGADGARVTVAA</sequence>
<dbReference type="PANTHER" id="PTHR30505:SF0">
    <property type="entry name" value="FRUCTOSE-LIKE PTS SYSTEM EIIBC COMPONENT-RELATED"/>
    <property type="match status" value="1"/>
</dbReference>
<keyword evidence="1" id="KW-0813">Transport</keyword>
<dbReference type="EMBL" id="JAAGMN010008689">
    <property type="protein sequence ID" value="NEE20534.1"/>
    <property type="molecule type" value="Genomic_DNA"/>
</dbReference>
<dbReference type="GO" id="GO:0009401">
    <property type="term" value="P:phosphoenolpyruvate-dependent sugar phosphotransferase system"/>
    <property type="evidence" value="ECO:0007669"/>
    <property type="project" value="UniProtKB-KW"/>
</dbReference>
<dbReference type="InterPro" id="IPR050864">
    <property type="entry name" value="Bacterial_PTS_Sugar_Transport"/>
</dbReference>
<evidence type="ECO:0000256" key="3">
    <source>
        <dbReference type="ARBA" id="ARBA00022683"/>
    </source>
</evidence>